<reference evidence="3 4" key="1">
    <citation type="submission" date="2024-09" db="EMBL/GenBank/DDBJ databases">
        <authorList>
            <person name="Sun Q."/>
            <person name="Mori K."/>
        </authorList>
    </citation>
    <scope>NUCLEOTIDE SEQUENCE [LARGE SCALE GENOMIC DNA]</scope>
    <source>
        <strain evidence="3 4">CCM 3426</strain>
    </source>
</reference>
<gene>
    <name evidence="3" type="ORF">ACFFV7_30560</name>
</gene>
<sequence length="658" mass="71548">MTASGPRRGPFVGARPFGEQDGALFFGRDAETAELADMWRHNRLTILHGAAGAGKTSLLRAAVIPLLTRERERVLPVGLARSTRVWPAAALPEHNPYVMALLSSWSGGSSLASFAGLSVGDFLRRLRRDDRYAGPGPTLAAVDQAETFLRLPDPHEHLRESFFDELFGSLSQRPELRLLLSVRTDQLDELRHVLRRYAVREPRELALPPLTRERAVEAMRLSAESTGDGAAAGKAGELVEEIRTIRDDTGRARPPADEVDPLLLQAAGARLWGDPPDPGRFLLAELDTAVDRALRGYCADVLAGVAEDYLLPPGRLMSWFRRDVLREYGRLPGPVADVGAAVLNALEERCLISSAKRNGLPVHVPRHPRMLAPLRQLDAAMWPQFPPDPAARLRAAKRAGDEGEPERARKLVREAAQTCPPQALRLRAEIDTLSGNIDYDQGLLEESIEHYRAAARLLEAVGDTTAVGWLMTAVGRAILAQGRPGTAVEQLRAAVGRVPDDLVVQTALGQALWEAGQPDAALAVLSDVLNREADTPEARRSRGEFLADLGDAESALRDMGQLRGGRPAPSTKAARALALASLSRPEAAHGSGDVLDEAEEALKEAEESGPVLLRAARVHKLTGDLTRATELADRAMTARRPPLPEHQRRTARKLLRDS</sequence>
<feature type="domain" description="Novel STAND NTPase 1" evidence="2">
    <location>
        <begin position="10"/>
        <end position="243"/>
    </location>
</feature>
<comment type="caution">
    <text evidence="3">The sequence shown here is derived from an EMBL/GenBank/DDBJ whole genome shotgun (WGS) entry which is preliminary data.</text>
</comment>
<dbReference type="InterPro" id="IPR011990">
    <property type="entry name" value="TPR-like_helical_dom_sf"/>
</dbReference>
<dbReference type="Pfam" id="PF20703">
    <property type="entry name" value="nSTAND1"/>
    <property type="match status" value="1"/>
</dbReference>
<protein>
    <submittedName>
        <fullName evidence="3">Tetratricopeptide repeat protein</fullName>
    </submittedName>
</protein>
<evidence type="ECO:0000256" key="1">
    <source>
        <dbReference type="SAM" id="MobiDB-lite"/>
    </source>
</evidence>
<accession>A0ABV5IM26</accession>
<feature type="compositionally biased region" description="Basic and acidic residues" evidence="1">
    <location>
        <begin position="642"/>
        <end position="658"/>
    </location>
</feature>
<dbReference type="Gene3D" id="1.25.40.10">
    <property type="entry name" value="Tetratricopeptide repeat domain"/>
    <property type="match status" value="1"/>
</dbReference>
<proteinExistence type="predicted"/>
<dbReference type="Gene3D" id="3.40.50.300">
    <property type="entry name" value="P-loop containing nucleotide triphosphate hydrolases"/>
    <property type="match status" value="1"/>
</dbReference>
<dbReference type="Proteomes" id="UP001589647">
    <property type="component" value="Unassembled WGS sequence"/>
</dbReference>
<feature type="region of interest" description="Disordered" evidence="1">
    <location>
        <begin position="633"/>
        <end position="658"/>
    </location>
</feature>
<dbReference type="SUPFAM" id="SSF52540">
    <property type="entry name" value="P-loop containing nucleoside triphosphate hydrolases"/>
    <property type="match status" value="1"/>
</dbReference>
<dbReference type="Pfam" id="PF14559">
    <property type="entry name" value="TPR_19"/>
    <property type="match status" value="1"/>
</dbReference>
<dbReference type="PANTHER" id="PTHR47691">
    <property type="entry name" value="REGULATOR-RELATED"/>
    <property type="match status" value="1"/>
</dbReference>
<keyword evidence="4" id="KW-1185">Reference proteome</keyword>
<evidence type="ECO:0000259" key="2">
    <source>
        <dbReference type="Pfam" id="PF20703"/>
    </source>
</evidence>
<evidence type="ECO:0000313" key="4">
    <source>
        <dbReference type="Proteomes" id="UP001589647"/>
    </source>
</evidence>
<dbReference type="SUPFAM" id="SSF48452">
    <property type="entry name" value="TPR-like"/>
    <property type="match status" value="1"/>
</dbReference>
<dbReference type="PANTHER" id="PTHR47691:SF3">
    <property type="entry name" value="HTH-TYPE TRANSCRIPTIONAL REGULATOR RV0890C-RELATED"/>
    <property type="match status" value="1"/>
</dbReference>
<dbReference type="InterPro" id="IPR027417">
    <property type="entry name" value="P-loop_NTPase"/>
</dbReference>
<name>A0ABV5IM26_9ACTN</name>
<dbReference type="InterPro" id="IPR049052">
    <property type="entry name" value="nSTAND1"/>
</dbReference>
<dbReference type="EMBL" id="JBHMEI010000030">
    <property type="protein sequence ID" value="MFB9205571.1"/>
    <property type="molecule type" value="Genomic_DNA"/>
</dbReference>
<organism evidence="3 4">
    <name type="scientific">Nonomuraea spiralis</name>
    <dbReference type="NCBI Taxonomy" id="46182"/>
    <lineage>
        <taxon>Bacteria</taxon>
        <taxon>Bacillati</taxon>
        <taxon>Actinomycetota</taxon>
        <taxon>Actinomycetes</taxon>
        <taxon>Streptosporangiales</taxon>
        <taxon>Streptosporangiaceae</taxon>
        <taxon>Nonomuraea</taxon>
    </lineage>
</organism>
<dbReference type="RefSeq" id="WP_189649612.1">
    <property type="nucleotide sequence ID" value="NZ_BMRC01000010.1"/>
</dbReference>
<evidence type="ECO:0000313" key="3">
    <source>
        <dbReference type="EMBL" id="MFB9205571.1"/>
    </source>
</evidence>